<keyword evidence="1" id="KW-0802">TPR repeat</keyword>
<dbReference type="PROSITE" id="PS50005">
    <property type="entry name" value="TPR"/>
    <property type="match status" value="1"/>
</dbReference>
<dbReference type="InterPro" id="IPR019734">
    <property type="entry name" value="TPR_rpt"/>
</dbReference>
<name>A0A9D9HNT5_9SPIR</name>
<proteinExistence type="predicted"/>
<comment type="caution">
    <text evidence="3">The sequence shown here is derived from an EMBL/GenBank/DDBJ whole genome shotgun (WGS) entry which is preliminary data.</text>
</comment>
<sequence length="388" mass="44470">MKKIIFIILSALFSVLSLHSLEVTRGLYTVTGEISQDKAGKIADVLNLYHNEFNDIFRFNPDGPGYKYQVLVFPDKGSYDEYLNRTINQTREDFVFLKYSKPEKSQLVLFDCGEGTWNKSLARQCFFQYIYGNILNPPLWLREGFGIYFESLLYDSKTNNLKYIQPLAWLDTVKSQRNKGDKISASDIISALPDQFSSSILYPQSWALVYYMMNTGDSSVSRLLWDSLFQLSVKGSIESNTQAVANSILQWITPGELNAGFEDWIAETKTWTELLNSGIKYYSEKEYQMAEKTFEEAVLRNERDSTAYYYLGLIAYNNGDYITAETYYRTALQLGADAGTVNWALGLTAYANSKHGDAIKYLNEAMRISPEKYKERCTELINKINNPD</sequence>
<keyword evidence="2" id="KW-0732">Signal</keyword>
<organism evidence="3 4">
    <name type="scientific">Candidatus Gallitreponema excrementavium</name>
    <dbReference type="NCBI Taxonomy" id="2840840"/>
    <lineage>
        <taxon>Bacteria</taxon>
        <taxon>Pseudomonadati</taxon>
        <taxon>Spirochaetota</taxon>
        <taxon>Spirochaetia</taxon>
        <taxon>Spirochaetales</taxon>
        <taxon>Candidatus Gallitreponema</taxon>
    </lineage>
</organism>
<dbReference type="Gene3D" id="1.25.40.10">
    <property type="entry name" value="Tetratricopeptide repeat domain"/>
    <property type="match status" value="1"/>
</dbReference>
<evidence type="ECO:0000256" key="1">
    <source>
        <dbReference type="PROSITE-ProRule" id="PRU00339"/>
    </source>
</evidence>
<gene>
    <name evidence="3" type="ORF">IAA81_02605</name>
</gene>
<dbReference type="Pfam" id="PF13432">
    <property type="entry name" value="TPR_16"/>
    <property type="match status" value="1"/>
</dbReference>
<dbReference type="AlphaFoldDB" id="A0A9D9HNT5"/>
<reference evidence="3" key="1">
    <citation type="submission" date="2020-10" db="EMBL/GenBank/DDBJ databases">
        <authorList>
            <person name="Gilroy R."/>
        </authorList>
    </citation>
    <scope>NUCLEOTIDE SEQUENCE</scope>
    <source>
        <strain evidence="3">10532</strain>
    </source>
</reference>
<feature type="signal peptide" evidence="2">
    <location>
        <begin position="1"/>
        <end position="20"/>
    </location>
</feature>
<dbReference type="SUPFAM" id="SSF48452">
    <property type="entry name" value="TPR-like"/>
    <property type="match status" value="1"/>
</dbReference>
<accession>A0A9D9HNT5</accession>
<dbReference type="InterPro" id="IPR011990">
    <property type="entry name" value="TPR-like_helical_dom_sf"/>
</dbReference>
<evidence type="ECO:0000313" key="3">
    <source>
        <dbReference type="EMBL" id="MBO8457103.1"/>
    </source>
</evidence>
<evidence type="ECO:0000256" key="2">
    <source>
        <dbReference type="SAM" id="SignalP"/>
    </source>
</evidence>
<evidence type="ECO:0000313" key="4">
    <source>
        <dbReference type="Proteomes" id="UP000823638"/>
    </source>
</evidence>
<dbReference type="Proteomes" id="UP000823638">
    <property type="component" value="Unassembled WGS sequence"/>
</dbReference>
<feature type="chain" id="PRO_5039402138" evidence="2">
    <location>
        <begin position="21"/>
        <end position="388"/>
    </location>
</feature>
<dbReference type="SMART" id="SM00028">
    <property type="entry name" value="TPR"/>
    <property type="match status" value="3"/>
</dbReference>
<protein>
    <submittedName>
        <fullName evidence="3">Tetratricopeptide repeat protein</fullName>
    </submittedName>
</protein>
<feature type="repeat" description="TPR" evidence="1">
    <location>
        <begin position="305"/>
        <end position="338"/>
    </location>
</feature>
<dbReference type="EMBL" id="JADIMM010000029">
    <property type="protein sequence ID" value="MBO8457103.1"/>
    <property type="molecule type" value="Genomic_DNA"/>
</dbReference>
<reference evidence="3" key="2">
    <citation type="journal article" date="2021" name="PeerJ">
        <title>Extensive microbial diversity within the chicken gut microbiome revealed by metagenomics and culture.</title>
        <authorList>
            <person name="Gilroy R."/>
            <person name="Ravi A."/>
            <person name="Getino M."/>
            <person name="Pursley I."/>
            <person name="Horton D.L."/>
            <person name="Alikhan N.F."/>
            <person name="Baker D."/>
            <person name="Gharbi K."/>
            <person name="Hall N."/>
            <person name="Watson M."/>
            <person name="Adriaenssens E.M."/>
            <person name="Foster-Nyarko E."/>
            <person name="Jarju S."/>
            <person name="Secka A."/>
            <person name="Antonio M."/>
            <person name="Oren A."/>
            <person name="Chaudhuri R.R."/>
            <person name="La Ragione R."/>
            <person name="Hildebrand F."/>
            <person name="Pallen M.J."/>
        </authorList>
    </citation>
    <scope>NUCLEOTIDE SEQUENCE</scope>
    <source>
        <strain evidence="3">10532</strain>
    </source>
</reference>